<dbReference type="SUPFAM" id="SSF53807">
    <property type="entry name" value="Helical backbone' metal receptor"/>
    <property type="match status" value="1"/>
</dbReference>
<evidence type="ECO:0000256" key="5">
    <source>
        <dbReference type="RuleBase" id="RU003512"/>
    </source>
</evidence>
<dbReference type="PANTHER" id="PTHR42953">
    <property type="entry name" value="HIGH-AFFINITY ZINC UPTAKE SYSTEM PROTEIN ZNUA-RELATED"/>
    <property type="match status" value="1"/>
</dbReference>
<gene>
    <name evidence="7" type="ORF">WJX64_09910</name>
</gene>
<keyword evidence="2 5" id="KW-0813">Transport</keyword>
<proteinExistence type="inferred from homology"/>
<dbReference type="InterPro" id="IPR006128">
    <property type="entry name" value="Lipoprotein_PsaA-like"/>
</dbReference>
<reference evidence="7 8" key="1">
    <citation type="submission" date="2024-03" db="EMBL/GenBank/DDBJ databases">
        <title>YIM 134122 draft genome.</title>
        <authorList>
            <person name="Zuo S."/>
            <person name="Xiong L."/>
        </authorList>
    </citation>
    <scope>NUCLEOTIDE SEQUENCE [LARGE SCALE GENOMIC DNA]</scope>
    <source>
        <strain evidence="7 8">YIM 134122</strain>
    </source>
</reference>
<dbReference type="InterPro" id="IPR006129">
    <property type="entry name" value="AdhesinB"/>
</dbReference>
<comment type="similarity">
    <text evidence="5">Belongs to the bacterial solute-binding protein 9 family.</text>
</comment>
<dbReference type="InterPro" id="IPR006127">
    <property type="entry name" value="ZnuA-like"/>
</dbReference>
<comment type="caution">
    <text evidence="7">The sequence shown here is derived from an EMBL/GenBank/DDBJ whole genome shotgun (WGS) entry which is preliminary data.</text>
</comment>
<evidence type="ECO:0000256" key="1">
    <source>
        <dbReference type="ARBA" id="ARBA00004196"/>
    </source>
</evidence>
<dbReference type="PRINTS" id="PR00691">
    <property type="entry name" value="ADHESINB"/>
</dbReference>
<accession>A0ABU9W4C6</accession>
<evidence type="ECO:0000256" key="3">
    <source>
        <dbReference type="ARBA" id="ARBA00022723"/>
    </source>
</evidence>
<organism evidence="7 8">
    <name type="scientific">Leifsonia stereocauli</name>
    <dbReference type="NCBI Taxonomy" id="3134136"/>
    <lineage>
        <taxon>Bacteria</taxon>
        <taxon>Bacillati</taxon>
        <taxon>Actinomycetota</taxon>
        <taxon>Actinomycetes</taxon>
        <taxon>Micrococcales</taxon>
        <taxon>Microbacteriaceae</taxon>
        <taxon>Leifsonia</taxon>
    </lineage>
</organism>
<keyword evidence="3" id="KW-0479">Metal-binding</keyword>
<keyword evidence="8" id="KW-1185">Reference proteome</keyword>
<dbReference type="Pfam" id="PF01297">
    <property type="entry name" value="ZnuA"/>
    <property type="match status" value="1"/>
</dbReference>
<comment type="subcellular location">
    <subcellularLocation>
        <location evidence="1">Cell envelope</location>
    </subcellularLocation>
</comment>
<dbReference type="InterPro" id="IPR050492">
    <property type="entry name" value="Bact_metal-bind_prot9"/>
</dbReference>
<evidence type="ECO:0000256" key="2">
    <source>
        <dbReference type="ARBA" id="ARBA00022448"/>
    </source>
</evidence>
<keyword evidence="4" id="KW-0732">Signal</keyword>
<sequence>MKRRSRVTVAIATAIGATLMLSGCIGDDNGLGGVGAQLGTLKVVATTTQVADFTREVAGDGASVTQLIQPNQSAHSYDPSAADLMALSKADILVQNGAGLEEWLDDAVEASGFSGVTVDSSTGIELDETDADHDEHAGETEAEHAEHTDEADDHGHDHAAGNPHIWTDPKNAEQMVETIMTALSTSYPAKAADFRANADAYIAKLTALDDWSRTNIDTVPEAERLFVSNHDAFSYFVDAYDIEYVGSVIPSFDDSAEPSAAEIDELVADIKATGTKAVFSETSLSPKTANTIAREAGVEVYSGDDALYGDSLGPAGSDGATYIAAQLHNVRMLLRSWGVEPTALPASLQE</sequence>
<feature type="region of interest" description="Disordered" evidence="6">
    <location>
        <begin position="131"/>
        <end position="166"/>
    </location>
</feature>
<evidence type="ECO:0000313" key="8">
    <source>
        <dbReference type="Proteomes" id="UP001425155"/>
    </source>
</evidence>
<dbReference type="EMBL" id="JBCLVG010000002">
    <property type="protein sequence ID" value="MEN1946863.1"/>
    <property type="molecule type" value="Genomic_DNA"/>
</dbReference>
<name>A0ABU9W4C6_9MICO</name>
<dbReference type="Proteomes" id="UP001425155">
    <property type="component" value="Unassembled WGS sequence"/>
</dbReference>
<protein>
    <submittedName>
        <fullName evidence="7">Metal ABC transporter substrate-binding protein</fullName>
    </submittedName>
</protein>
<dbReference type="PRINTS" id="PR00690">
    <property type="entry name" value="ADHESNFAMILY"/>
</dbReference>
<dbReference type="Gene3D" id="3.40.50.1980">
    <property type="entry name" value="Nitrogenase molybdenum iron protein domain"/>
    <property type="match status" value="2"/>
</dbReference>
<evidence type="ECO:0000256" key="4">
    <source>
        <dbReference type="ARBA" id="ARBA00022729"/>
    </source>
</evidence>
<dbReference type="PANTHER" id="PTHR42953:SF1">
    <property type="entry name" value="METAL-BINDING PROTEIN HI_0362-RELATED"/>
    <property type="match status" value="1"/>
</dbReference>
<evidence type="ECO:0000313" key="7">
    <source>
        <dbReference type="EMBL" id="MEN1946863.1"/>
    </source>
</evidence>
<dbReference type="RefSeq" id="WP_342113594.1">
    <property type="nucleotide sequence ID" value="NZ_JBCAUN010000002.1"/>
</dbReference>
<evidence type="ECO:0000256" key="6">
    <source>
        <dbReference type="SAM" id="MobiDB-lite"/>
    </source>
</evidence>
<dbReference type="PROSITE" id="PS51257">
    <property type="entry name" value="PROKAR_LIPOPROTEIN"/>
    <property type="match status" value="1"/>
</dbReference>
<feature type="compositionally biased region" description="Basic and acidic residues" evidence="6">
    <location>
        <begin position="133"/>
        <end position="159"/>
    </location>
</feature>